<accession>A0A7S4UPY4</accession>
<evidence type="ECO:0000256" key="1">
    <source>
        <dbReference type="SAM" id="MobiDB-lite"/>
    </source>
</evidence>
<dbReference type="PROSITE" id="PS50020">
    <property type="entry name" value="WW_DOMAIN_2"/>
    <property type="match status" value="1"/>
</dbReference>
<dbReference type="EMBL" id="HBNR01007718">
    <property type="protein sequence ID" value="CAE4565446.1"/>
    <property type="molecule type" value="Transcribed_RNA"/>
</dbReference>
<gene>
    <name evidence="3" type="ORF">AMON00008_LOCUS5065</name>
</gene>
<dbReference type="AlphaFoldDB" id="A0A7S4UPY4"/>
<feature type="region of interest" description="Disordered" evidence="1">
    <location>
        <begin position="222"/>
        <end position="277"/>
    </location>
</feature>
<feature type="domain" description="WW" evidence="2">
    <location>
        <begin position="63"/>
        <end position="90"/>
    </location>
</feature>
<protein>
    <recommendedName>
        <fullName evidence="2">WW domain-containing protein</fullName>
    </recommendedName>
</protein>
<dbReference type="InterPro" id="IPR036020">
    <property type="entry name" value="WW_dom_sf"/>
</dbReference>
<dbReference type="CDD" id="cd00201">
    <property type="entry name" value="WW"/>
    <property type="match status" value="1"/>
</dbReference>
<dbReference type="Gene3D" id="2.20.70.10">
    <property type="match status" value="1"/>
</dbReference>
<dbReference type="InterPro" id="IPR001202">
    <property type="entry name" value="WW_dom"/>
</dbReference>
<organism evidence="3">
    <name type="scientific">Alexandrium monilatum</name>
    <dbReference type="NCBI Taxonomy" id="311494"/>
    <lineage>
        <taxon>Eukaryota</taxon>
        <taxon>Sar</taxon>
        <taxon>Alveolata</taxon>
        <taxon>Dinophyceae</taxon>
        <taxon>Gonyaulacales</taxon>
        <taxon>Pyrocystaceae</taxon>
        <taxon>Alexandrium</taxon>
    </lineage>
</organism>
<feature type="compositionally biased region" description="Low complexity" evidence="1">
    <location>
        <begin position="242"/>
        <end position="251"/>
    </location>
</feature>
<evidence type="ECO:0000313" key="3">
    <source>
        <dbReference type="EMBL" id="CAE4565446.1"/>
    </source>
</evidence>
<sequence length="277" mass="30392">MRPSDTETDSLGVSVDSEGQACAAREADTDRDLVEYGRSLGLSDDEAGKDANLRQVVQEAFEAPLPNAWTEHVDAEGRVYFFNQPSSRASGRRRVRTNLASWPPRHRAPCTTLRLRPGRVHGVPLEVREHLLEVHQQALTHLDGWSGPYASETGQYYYNERLGLSTWASPIDGWEYELAVRHSVLYRCLLVGSTSTQEASQPSSAPDLLMTPMLHLPLGLARREDDAQSSSRTFYTARESSRSGASARSLSDVSPGGARRAPVPMPEAGAHAPMPPS</sequence>
<proteinExistence type="predicted"/>
<feature type="region of interest" description="Disordered" evidence="1">
    <location>
        <begin position="1"/>
        <end position="28"/>
    </location>
</feature>
<dbReference type="SUPFAM" id="SSF51045">
    <property type="entry name" value="WW domain"/>
    <property type="match status" value="1"/>
</dbReference>
<name>A0A7S4UPY4_9DINO</name>
<evidence type="ECO:0000259" key="2">
    <source>
        <dbReference type="PROSITE" id="PS50020"/>
    </source>
</evidence>
<reference evidence="3" key="1">
    <citation type="submission" date="2021-01" db="EMBL/GenBank/DDBJ databases">
        <authorList>
            <person name="Corre E."/>
            <person name="Pelletier E."/>
            <person name="Niang G."/>
            <person name="Scheremetjew M."/>
            <person name="Finn R."/>
            <person name="Kale V."/>
            <person name="Holt S."/>
            <person name="Cochrane G."/>
            <person name="Meng A."/>
            <person name="Brown T."/>
            <person name="Cohen L."/>
        </authorList>
    </citation>
    <scope>NUCLEOTIDE SEQUENCE</scope>
    <source>
        <strain evidence="3">CCMP3105</strain>
    </source>
</reference>